<dbReference type="PANTHER" id="PTHR30026:SF20">
    <property type="entry name" value="OUTER MEMBRANE PROTEIN TOLC"/>
    <property type="match status" value="1"/>
</dbReference>
<dbReference type="InterPro" id="IPR051906">
    <property type="entry name" value="TolC-like"/>
</dbReference>
<name>A0A1W1BW88_9ZZZZ</name>
<evidence type="ECO:0000256" key="4">
    <source>
        <dbReference type="ARBA" id="ARBA00023136"/>
    </source>
</evidence>
<evidence type="ECO:0000256" key="5">
    <source>
        <dbReference type="ARBA" id="ARBA00023237"/>
    </source>
</evidence>
<dbReference type="PANTHER" id="PTHR30026">
    <property type="entry name" value="OUTER MEMBRANE PROTEIN TOLC"/>
    <property type="match status" value="1"/>
</dbReference>
<keyword evidence="4" id="KW-0472">Membrane</keyword>
<organism evidence="6">
    <name type="scientific">hydrothermal vent metagenome</name>
    <dbReference type="NCBI Taxonomy" id="652676"/>
    <lineage>
        <taxon>unclassified sequences</taxon>
        <taxon>metagenomes</taxon>
        <taxon>ecological metagenomes</taxon>
    </lineage>
</organism>
<dbReference type="Gene3D" id="1.20.1600.10">
    <property type="entry name" value="Outer membrane efflux proteins (OEP)"/>
    <property type="match status" value="1"/>
</dbReference>
<dbReference type="AlphaFoldDB" id="A0A1W1BW88"/>
<evidence type="ECO:0000256" key="2">
    <source>
        <dbReference type="ARBA" id="ARBA00022452"/>
    </source>
</evidence>
<keyword evidence="3" id="KW-0812">Transmembrane</keyword>
<dbReference type="SUPFAM" id="SSF56954">
    <property type="entry name" value="Outer membrane efflux proteins (OEP)"/>
    <property type="match status" value="1"/>
</dbReference>
<protein>
    <recommendedName>
        <fullName evidence="7">Heavy metal RND efflux outer membrane protein, CzcC family</fullName>
    </recommendedName>
</protein>
<accession>A0A1W1BW88</accession>
<comment type="subcellular location">
    <subcellularLocation>
        <location evidence="1">Cell outer membrane</location>
    </subcellularLocation>
</comment>
<keyword evidence="5" id="KW-0998">Cell outer membrane</keyword>
<dbReference type="EMBL" id="FPHD01000046">
    <property type="protein sequence ID" value="SFV57712.1"/>
    <property type="molecule type" value="Genomic_DNA"/>
</dbReference>
<evidence type="ECO:0008006" key="7">
    <source>
        <dbReference type="Google" id="ProtNLM"/>
    </source>
</evidence>
<proteinExistence type="predicted"/>
<dbReference type="GO" id="GO:0015288">
    <property type="term" value="F:porin activity"/>
    <property type="evidence" value="ECO:0007669"/>
    <property type="project" value="TreeGrafter"/>
</dbReference>
<keyword evidence="2" id="KW-1134">Transmembrane beta strand</keyword>
<evidence type="ECO:0000313" key="6">
    <source>
        <dbReference type="EMBL" id="SFV57712.1"/>
    </source>
</evidence>
<sequence length="383" mass="44571">MHADELSDILSDNKNILFDYEFRNNTAQSDMLENSWINPVMLQYSKSFSRQFIGRTVKTGSFSIGIDQPIFRSGGIYFAIKYAQALRGANEAEIKLKKREMIGSAVKLLFEMKKLKLEQKKLLLLIQNDKLDIRQKRESYNAGLIDSSFLDQAILKANQDETKKLETEISLMKFKQSFSLLSDKDPSQLKLPKLKLISEERYKGTNLELVRDRLRAKEKAYNAKMTWAKYLPSVSLQGRYTDADLNPLFIQPGLEEKYWTYGFTISLPININMFSDIEAAKVARLKAETEVIERKHTIDEEYKLICNKLKIIEKKIKLARKDEKLYARLYRTTRNLARAGEKTSLDTAMMRHSLQVRKLDQKIYYLEKQIELIELYTKVANAI</sequence>
<dbReference type="GO" id="GO:1990281">
    <property type="term" value="C:efflux pump complex"/>
    <property type="evidence" value="ECO:0007669"/>
    <property type="project" value="TreeGrafter"/>
</dbReference>
<dbReference type="GO" id="GO:0009279">
    <property type="term" value="C:cell outer membrane"/>
    <property type="evidence" value="ECO:0007669"/>
    <property type="project" value="UniProtKB-SubCell"/>
</dbReference>
<evidence type="ECO:0000256" key="1">
    <source>
        <dbReference type="ARBA" id="ARBA00004442"/>
    </source>
</evidence>
<gene>
    <name evidence="6" type="ORF">MNB_SV-8-987</name>
</gene>
<dbReference type="GO" id="GO:0015562">
    <property type="term" value="F:efflux transmembrane transporter activity"/>
    <property type="evidence" value="ECO:0007669"/>
    <property type="project" value="InterPro"/>
</dbReference>
<evidence type="ECO:0000256" key="3">
    <source>
        <dbReference type="ARBA" id="ARBA00022692"/>
    </source>
</evidence>
<reference evidence="6" key="1">
    <citation type="submission" date="2016-10" db="EMBL/GenBank/DDBJ databases">
        <authorList>
            <person name="de Groot N.N."/>
        </authorList>
    </citation>
    <scope>NUCLEOTIDE SEQUENCE</scope>
</reference>